<sequence>MLTRIDISEEGRKGVYIPTQIISRWQHPEVTHAVHVLLSCTPEQLGLSPDSTSHILQLGLSPDSTSHILQLGLSLALPPTSYSSACPLTLPPISYSSACPLTLPPIYSSLGLSPDSTSHILQLGCPLTLPPISYSSACPLTLPPTSYSSACPLTLPPTSYSSACPLTLPPTSYSSACPLTLPPTSYSSACPLTLPPTSYSSACPLTLPPTSYSSACPLTLLHILRSLVPDSTSTSYSSACPLTLPPTSYSSVCPLTLPPTSYSSACPLTLPPTSYSSACPLTLPPISYSSACPLTLPPTSYTTNTALNTFQATVNHRFVIIPRRLESYTFPSSRRCVGVPAGLSHLSSFSNPVYDEYWRWKLGRVLTQDYGVVSVQKRRTGFEEISSADLYSASNSSAGKLMTNNEDCTASFNDLTSRDAVDWSAASVGCGRFWVRIPVLARPEEVLKIGEESEVCVCGWGRRGGRRRRVLSTRSSFRTLANCPPSAGVARRDVAARVSTRGSSRRRPLWRTRDVRASFWSASATRPALLPPLLGADPATSDTLLTMGFFWTGRLLAWASFGMGVFWNRRLVEWASFWDGRLFWTGCPWRLERSPPNKAYRVRVPGFRTWESCWTIPLAGGFSRGYPVSPPSHSGADRYSQSSGSQYCSNRPSPNILLLAVHGQMSTFHSSAKDLLVCTLCILPPHGFTHFGRTCTFAQMTSDVSRHQVILWENIDELCPSNGAAKFARWCTVVRRSDPGTRSRLAQLKSFPSAARGRNDAGEIENICHEFPGHQPAMEFCHVVTALRRSSGQVSVSRESSNPRKVRIFTNESRRVCHDKSIGTRVLPSLSGLYLWDYHCKNVMIIALVSLSETRDAGNSLDRTVKCCGRVAPDFRMCESCGTMPLVGGFSRGYPVSPVPSFWRCCILISITLIGSQDLDVKSRPNLFTHSVYVVDNSCVRANLVRCTSCRLPEQQPAAENAGRQGGRDAAANPLAVRMPMRADCVRTVCVRGRGTCIKVRLQSVVPADCKCPNINVTTCLSSTLTVFEYRRGLFRISACGNRVVRCMWSAGFLGDLHIPPLLHSGTAPYLPRFTLIGSQDLDVTSRSKISTLGAYEKDSPLIAQEDISNTSAQTAEHPPPRTVWAGPLAACKGCPHERSSAPFAANWESASCEHSRVRRTRTELPSASSSEGLFFRLRRRVIGCDTRHATPRHATSRICVTHGGNSLSFLGYWVESRPTTLRWGFPVVSAVLRSPPPHYRSRKLF</sequence>
<evidence type="ECO:0000313" key="2">
    <source>
        <dbReference type="Proteomes" id="UP001159363"/>
    </source>
</evidence>
<keyword evidence="2" id="KW-1185">Reference proteome</keyword>
<dbReference type="Proteomes" id="UP001159363">
    <property type="component" value="Chromosome 9"/>
</dbReference>
<accession>A0ABQ9GN60</accession>
<comment type="caution">
    <text evidence="1">The sequence shown here is derived from an EMBL/GenBank/DDBJ whole genome shotgun (WGS) entry which is preliminary data.</text>
</comment>
<protein>
    <submittedName>
        <fullName evidence="1">Uncharacterized protein</fullName>
    </submittedName>
</protein>
<proteinExistence type="predicted"/>
<gene>
    <name evidence="1" type="ORF">PR048_024284</name>
</gene>
<evidence type="ECO:0000313" key="1">
    <source>
        <dbReference type="EMBL" id="KAJ8873466.1"/>
    </source>
</evidence>
<dbReference type="EMBL" id="JARBHB010000010">
    <property type="protein sequence ID" value="KAJ8873466.1"/>
    <property type="molecule type" value="Genomic_DNA"/>
</dbReference>
<reference evidence="1 2" key="1">
    <citation type="submission" date="2023-02" db="EMBL/GenBank/DDBJ databases">
        <title>LHISI_Scaffold_Assembly.</title>
        <authorList>
            <person name="Stuart O.P."/>
            <person name="Cleave R."/>
            <person name="Magrath M.J.L."/>
            <person name="Mikheyev A.S."/>
        </authorList>
    </citation>
    <scope>NUCLEOTIDE SEQUENCE [LARGE SCALE GENOMIC DNA]</scope>
    <source>
        <strain evidence="1">Daus_M_001</strain>
        <tissue evidence="1">Leg muscle</tissue>
    </source>
</reference>
<feature type="non-terminal residue" evidence="1">
    <location>
        <position position="1246"/>
    </location>
</feature>
<name>A0ABQ9GN60_9NEOP</name>
<organism evidence="1 2">
    <name type="scientific">Dryococelus australis</name>
    <dbReference type="NCBI Taxonomy" id="614101"/>
    <lineage>
        <taxon>Eukaryota</taxon>
        <taxon>Metazoa</taxon>
        <taxon>Ecdysozoa</taxon>
        <taxon>Arthropoda</taxon>
        <taxon>Hexapoda</taxon>
        <taxon>Insecta</taxon>
        <taxon>Pterygota</taxon>
        <taxon>Neoptera</taxon>
        <taxon>Polyneoptera</taxon>
        <taxon>Phasmatodea</taxon>
        <taxon>Verophasmatodea</taxon>
        <taxon>Anareolatae</taxon>
        <taxon>Phasmatidae</taxon>
        <taxon>Eurycanthinae</taxon>
        <taxon>Dryococelus</taxon>
    </lineage>
</organism>